<dbReference type="Gene3D" id="3.40.190.10">
    <property type="entry name" value="Periplasmic binding protein-like II"/>
    <property type="match status" value="2"/>
</dbReference>
<dbReference type="Pfam" id="PF00023">
    <property type="entry name" value="Ank"/>
    <property type="match status" value="1"/>
</dbReference>
<proteinExistence type="predicted"/>
<dbReference type="InterPro" id="IPR001638">
    <property type="entry name" value="Solute-binding_3/MltF_N"/>
</dbReference>
<dbReference type="SMART" id="SM00248">
    <property type="entry name" value="ANK"/>
    <property type="match status" value="6"/>
</dbReference>
<keyword evidence="2 3" id="KW-0040">ANK repeat</keyword>
<feature type="repeat" description="ANK" evidence="3">
    <location>
        <begin position="470"/>
        <end position="502"/>
    </location>
</feature>
<dbReference type="SUPFAM" id="SSF48403">
    <property type="entry name" value="Ankyrin repeat"/>
    <property type="match status" value="1"/>
</dbReference>
<feature type="domain" description="Solute-binding protein family 3/N-terminal" evidence="5">
    <location>
        <begin position="30"/>
        <end position="258"/>
    </location>
</feature>
<dbReference type="PANTHER" id="PTHR24171:SF8">
    <property type="entry name" value="BRCA1-ASSOCIATED RING DOMAIN PROTEIN 1"/>
    <property type="match status" value="1"/>
</dbReference>
<protein>
    <submittedName>
        <fullName evidence="6">Quinoprotein dehydrogenase-associated putative ABC transporter substrate-binding protein</fullName>
    </submittedName>
</protein>
<dbReference type="SUPFAM" id="SSF53850">
    <property type="entry name" value="Periplasmic binding protein-like II"/>
    <property type="match status" value="1"/>
</dbReference>
<accession>A0ABV9NEV3</accession>
<comment type="caution">
    <text evidence="6">The sequence shown here is derived from an EMBL/GenBank/DDBJ whole genome shotgun (WGS) entry which is preliminary data.</text>
</comment>
<feature type="repeat" description="ANK" evidence="3">
    <location>
        <begin position="437"/>
        <end position="469"/>
    </location>
</feature>
<evidence type="ECO:0000256" key="4">
    <source>
        <dbReference type="SAM" id="SignalP"/>
    </source>
</evidence>
<organism evidence="6 7">
    <name type="scientific">Coralloluteibacterium thermophilum</name>
    <dbReference type="NCBI Taxonomy" id="2707049"/>
    <lineage>
        <taxon>Bacteria</taxon>
        <taxon>Pseudomonadati</taxon>
        <taxon>Pseudomonadota</taxon>
        <taxon>Gammaproteobacteria</taxon>
        <taxon>Lysobacterales</taxon>
        <taxon>Lysobacteraceae</taxon>
        <taxon>Coralloluteibacterium</taxon>
    </lineage>
</organism>
<evidence type="ECO:0000259" key="5">
    <source>
        <dbReference type="SMART" id="SM00062"/>
    </source>
</evidence>
<dbReference type="Proteomes" id="UP001595892">
    <property type="component" value="Unassembled WGS sequence"/>
</dbReference>
<evidence type="ECO:0000313" key="6">
    <source>
        <dbReference type="EMBL" id="MFC4726887.1"/>
    </source>
</evidence>
<feature type="repeat" description="ANK" evidence="3">
    <location>
        <begin position="338"/>
        <end position="370"/>
    </location>
</feature>
<feature type="signal peptide" evidence="4">
    <location>
        <begin position="1"/>
        <end position="16"/>
    </location>
</feature>
<evidence type="ECO:0000256" key="1">
    <source>
        <dbReference type="ARBA" id="ARBA00022737"/>
    </source>
</evidence>
<dbReference type="InterPro" id="IPR002110">
    <property type="entry name" value="Ankyrin_rpt"/>
</dbReference>
<evidence type="ECO:0000256" key="3">
    <source>
        <dbReference type="PROSITE-ProRule" id="PRU00023"/>
    </source>
</evidence>
<feature type="chain" id="PRO_5045575568" evidence="4">
    <location>
        <begin position="17"/>
        <end position="529"/>
    </location>
</feature>
<keyword evidence="4" id="KW-0732">Signal</keyword>
<dbReference type="SMART" id="SM00062">
    <property type="entry name" value="PBPb"/>
    <property type="match status" value="1"/>
</dbReference>
<dbReference type="PROSITE" id="PS50088">
    <property type="entry name" value="ANK_REPEAT"/>
    <property type="match status" value="5"/>
</dbReference>
<dbReference type="PROSITE" id="PS50297">
    <property type="entry name" value="ANK_REP_REGION"/>
    <property type="match status" value="4"/>
</dbReference>
<dbReference type="EMBL" id="JBHSGG010000002">
    <property type="protein sequence ID" value="MFC4726887.1"/>
    <property type="molecule type" value="Genomic_DNA"/>
</dbReference>
<feature type="repeat" description="ANK" evidence="3">
    <location>
        <begin position="404"/>
        <end position="436"/>
    </location>
</feature>
<keyword evidence="1" id="KW-0677">Repeat</keyword>
<evidence type="ECO:0000256" key="2">
    <source>
        <dbReference type="ARBA" id="ARBA00023043"/>
    </source>
</evidence>
<dbReference type="PANTHER" id="PTHR24171">
    <property type="entry name" value="ANKYRIN REPEAT DOMAIN-CONTAINING PROTEIN 39-RELATED"/>
    <property type="match status" value="1"/>
</dbReference>
<dbReference type="Gene3D" id="1.25.40.20">
    <property type="entry name" value="Ankyrin repeat-containing domain"/>
    <property type="match status" value="1"/>
</dbReference>
<sequence length="529" mass="56090">MAAVAAVALAAGCAPAAGEEEAAGADDGAVLRVCADPGNMPLSNRAGEGFQNRIAEVLAESMGRRLEYHWHTYYQRGLARSTINAGRCDVLMDMSTDFEMGLVTRPVYRSTYVLVSGDMALKPESLDDPALKGIRLGVFQSSQARQALRDHGVRGTEVQYLFYDSSLQPEEHPAKLVEGVIEGRLDAAEAWGPTAGYYASRHGLTIHPLNTIDDEVLEYPVALAVARRNRALRDELDAALEASSERIRAILDEYAVPLVECEDCIVSGPLPSHGPYPEPAQTHFDPVAPAESLADLQRRLAAGSDRNEELQHALVGDDIGRIEFLLGQGADVDAVGPQGETALHLAVRGRQPAILARVLAEEPDLEARNRSGWTPLMLAVWSDQTDAVATLLAAGAGVDVAAGDGWSPLALAITYGDEDMVRQLIEAGADPNGTNPSGFTPVMFAVSRKQPELLEALVARGADVNRTNAAGITPLMLAAAVGEEALVRTLLEAGADRDAREGEGRTAAAIARGAGHEALAAEIEGPARP</sequence>
<reference evidence="7" key="1">
    <citation type="journal article" date="2019" name="Int. J. Syst. Evol. Microbiol.">
        <title>The Global Catalogue of Microorganisms (GCM) 10K type strain sequencing project: providing services to taxonomists for standard genome sequencing and annotation.</title>
        <authorList>
            <consortium name="The Broad Institute Genomics Platform"/>
            <consortium name="The Broad Institute Genome Sequencing Center for Infectious Disease"/>
            <person name="Wu L."/>
            <person name="Ma J."/>
        </authorList>
    </citation>
    <scope>NUCLEOTIDE SEQUENCE [LARGE SCALE GENOMIC DNA]</scope>
    <source>
        <strain evidence="7">CGMCC 1.13574</strain>
    </source>
</reference>
<dbReference type="Pfam" id="PF12796">
    <property type="entry name" value="Ank_2"/>
    <property type="match status" value="2"/>
</dbReference>
<keyword evidence="7" id="KW-1185">Reference proteome</keyword>
<dbReference type="RefSeq" id="WP_377002845.1">
    <property type="nucleotide sequence ID" value="NZ_JBHSGG010000002.1"/>
</dbReference>
<dbReference type="InterPro" id="IPR036770">
    <property type="entry name" value="Ankyrin_rpt-contain_sf"/>
</dbReference>
<feature type="repeat" description="ANK" evidence="3">
    <location>
        <begin position="371"/>
        <end position="403"/>
    </location>
</feature>
<dbReference type="NCBIfam" id="TIGR03871">
    <property type="entry name" value="ABC_peri_MoxJ_2"/>
    <property type="match status" value="1"/>
</dbReference>
<gene>
    <name evidence="6" type="ORF">ACFO3Q_01670</name>
</gene>
<dbReference type="InterPro" id="IPR022448">
    <property type="entry name" value="Quinoprotein_dehydrogenase"/>
</dbReference>
<name>A0ABV9NEV3_9GAMM</name>
<evidence type="ECO:0000313" key="7">
    <source>
        <dbReference type="Proteomes" id="UP001595892"/>
    </source>
</evidence>